<accession>A0ABM9CMX8</accession>
<dbReference type="NCBIfam" id="TIGR03696">
    <property type="entry name" value="Rhs_assc_core"/>
    <property type="match status" value="1"/>
</dbReference>
<feature type="domain" description="Hint" evidence="4">
    <location>
        <begin position="1570"/>
        <end position="1666"/>
    </location>
</feature>
<dbReference type="CDD" id="cd00081">
    <property type="entry name" value="Hint"/>
    <property type="match status" value="1"/>
</dbReference>
<organism evidence="5 6">
    <name type="scientific">Paenibacillus plantiphilus</name>
    <dbReference type="NCBI Taxonomy" id="2905650"/>
    <lineage>
        <taxon>Bacteria</taxon>
        <taxon>Bacillati</taxon>
        <taxon>Bacillota</taxon>
        <taxon>Bacilli</taxon>
        <taxon>Bacillales</taxon>
        <taxon>Paenibacillaceae</taxon>
        <taxon>Paenibacillus</taxon>
    </lineage>
</organism>
<dbReference type="Gene3D" id="2.180.10.10">
    <property type="entry name" value="RHS repeat-associated core"/>
    <property type="match status" value="4"/>
</dbReference>
<dbReference type="Pfam" id="PF07591">
    <property type="entry name" value="PT-HINT"/>
    <property type="match status" value="1"/>
</dbReference>
<dbReference type="PROSITE" id="PS50817">
    <property type="entry name" value="INTEIN_N_TER"/>
    <property type="match status" value="1"/>
</dbReference>
<dbReference type="InterPro" id="IPR003587">
    <property type="entry name" value="Hint_dom_N"/>
</dbReference>
<keyword evidence="3" id="KW-0732">Signal</keyword>
<dbReference type="InterPro" id="IPR006141">
    <property type="entry name" value="Intein_N"/>
</dbReference>
<dbReference type="InterPro" id="IPR050708">
    <property type="entry name" value="T6SS_VgrG/RHS"/>
</dbReference>
<feature type="region of interest" description="Disordered" evidence="2">
    <location>
        <begin position="24"/>
        <end position="53"/>
    </location>
</feature>
<evidence type="ECO:0000313" key="6">
    <source>
        <dbReference type="Proteomes" id="UP000838686"/>
    </source>
</evidence>
<dbReference type="InterPro" id="IPR031325">
    <property type="entry name" value="RHS_repeat"/>
</dbReference>
<sequence length="1809" mass="203788">MRKLLIAMLVLSLLLQSINIASAGSKPANQRTSDAKAYSVVPPFENPPFQTEETSTIERIDQPIQPTNEDGVTILDQLPQVVDAVYGDHSTVTGSVYGKNASMMTTMSNPTPPPGILSAISNLNMKNIQSPFQINAGAESISPVTSQLTVKETDLSLPGRNGLSFSLNRYYDSSAANVFDKELSFGIVCYCVIYYDATSYTETYNTHTGQTTRSYINEGQFRMDASHVQDSSTMSNSYYAIRWLSYIYQRAGQVAFANNWSQPDANGNQTRSVQEIKANSNTFIETTYFGVGGFIWTDVATNKPYQEQLYPLGAGWTWDIPYIETEFGDQKFLNMGSKGTYEIVNNTLKGYPWKDLTVLTDTSVVVNQEQSYIAIKSLDGIYQHFATDGRLIQISDAYNNTIQFKYSQHAKYGKVLTSITDAINNSITIAYTDTSITLTQGDKIVRYDKGTQYRGNPRPPFETLSNEYLTQVTDPLGRVTRFNYQERNAKFTASGTVPTESNPVLLLNQITHPTGASTHYTYESAVTNRALGSSAWEQIYRMQSRKDVGNNKEFNKLDFTYHSDIGSNAQDIASFGTTIQNGLKSTTFDYRKVYVNDSSTVYTKSIVETVGDEKRTTTFQYDEARRITNPIVTTNTFNKAGTNATPTIERVSYDDYGNVLSQTNPLNVTTTFSYHPTSRLLAASTERVDANQTRNTTYERNNKGKVTAVIVTNQAGTKLAHSKFEQIDNYGNIGKTTILDDDRNIEYVMEYDLLGAFPIKQTVQVTNADGQSSTIENKLEYDPTTGRVTSFTNGNHEPGKNHITTYQYDKLGRLTTVTNPDQSTMTASYNNWTNQVTVVDETGVTSIQKWDQLGHKMEEGIMDGAYRIVKQYDYDALGRPLWEQNGSGHRTSYLYDGWNRVTQTTPPNGAYTTIGYDELNRTTTSTDPLGVQSRTTVDLLGQEILSQVNKNKGAGFQQLSSTQYDDMGNVIAVTDAQYTTRYQYDALGRLSSVTDPKNDTTSYTYSLAGFLKEIRYPDATTTQKRYDQLGRLVRQTDVQGQFEKMYYDKNSNLVTTVDQKGQEFHYQYNNRNFLTAKIGPNDGVGYTYDLSGRRKTMADSTGTTNYVHKNTTGELEEVQFPDQKKISYTYNQLGLRDKMTGPFGQVNVYTYDNLNRLKTVGPSTTVFEAEYDYYYNNLLREIKQRNGNKSTFTYDGYSINTLIHTKANGSEINYFDYDYDGNGNITGQTVRQNGPLAAYGYSYDSLNRIATTSQFNETYTYNNRGNRIALKSDRMPDIPVGETNYTYDAWNRLTSVSKSGGGQVSYRYNGDGLLYERTENNTTVRYYYDGDQIIAEGIVANGNVTMKAEYTRGKGLIARQDASGKQYYLHNGHGDVVEMRNSTGDVSLNRYTYDMWGNPLTTVESVANPFRYSGELWDQSAGLQYLRARWYDPSVGRFISKDTYEGQIDNPLTMNLYTYVHNNPLKYSDPTGHIVCVGGIDSFCPGTGAAVKEIADFVILDDIRTILDPNSSFFDKTLAAAGFIPFGKFIKGGKLIVVKLMNKEGEVIERATKYSNDNWKAASSLDLIGCNCFTAGTKVQTDDGEKNIEDIEVGDKVLAKDENNPNGELAYKEVTALYRNQRDDIIKLYVGEQIIETTDNHPFWVEGKGWVYADKLRVGDKLQQADGNNLTIDKVEFIKLDEPVTVYNFTVADYHTYFVTDIGIWVHNTNCPLATKNNYRKLYKDANPGMPSHYQVHHTLPQKYESIMSYADINIHETKYLHGVDPKIHSKITTEWAQWDKSLGRTPTPQEIQDFAKQIDEKYGEHWYK</sequence>
<comment type="caution">
    <text evidence="5">The sequence shown here is derived from an EMBL/GenBank/DDBJ whole genome shotgun (WGS) entry which is preliminary data.</text>
</comment>
<proteinExistence type="predicted"/>
<dbReference type="InterPro" id="IPR006530">
    <property type="entry name" value="YD"/>
</dbReference>
<dbReference type="RefSeq" id="WP_236344679.1">
    <property type="nucleotide sequence ID" value="NZ_CAKMMF010000028.1"/>
</dbReference>
<evidence type="ECO:0000259" key="4">
    <source>
        <dbReference type="SMART" id="SM00306"/>
    </source>
</evidence>
<dbReference type="InterPro" id="IPR030934">
    <property type="entry name" value="Intein_C"/>
</dbReference>
<dbReference type="SUPFAM" id="SSF51294">
    <property type="entry name" value="Hedgehog/intein (Hint) domain"/>
    <property type="match status" value="1"/>
</dbReference>
<dbReference type="SMART" id="SM00306">
    <property type="entry name" value="HintN"/>
    <property type="match status" value="1"/>
</dbReference>
<dbReference type="NCBIfam" id="TIGR01643">
    <property type="entry name" value="YD_repeat_2x"/>
    <property type="match status" value="2"/>
</dbReference>
<feature type="signal peptide" evidence="3">
    <location>
        <begin position="1"/>
        <end position="23"/>
    </location>
</feature>
<dbReference type="PANTHER" id="PTHR32305:SF17">
    <property type="entry name" value="TRNA NUCLEASE WAPA"/>
    <property type="match status" value="1"/>
</dbReference>
<dbReference type="Pfam" id="PF05593">
    <property type="entry name" value="RHS_repeat"/>
    <property type="match status" value="3"/>
</dbReference>
<dbReference type="EMBL" id="CAKMMF010000028">
    <property type="protein sequence ID" value="CAH1217436.1"/>
    <property type="molecule type" value="Genomic_DNA"/>
</dbReference>
<dbReference type="Gene3D" id="2.170.16.10">
    <property type="entry name" value="Hedgehog/Intein (Hint) domain"/>
    <property type="match status" value="1"/>
</dbReference>
<feature type="chain" id="PRO_5047473752" description="Hint domain-containing protein" evidence="3">
    <location>
        <begin position="24"/>
        <end position="1809"/>
    </location>
</feature>
<dbReference type="InterPro" id="IPR056823">
    <property type="entry name" value="TEN-like_YD-shell"/>
</dbReference>
<gene>
    <name evidence="5" type="ORF">PAECIP111893_04278</name>
</gene>
<dbReference type="InterPro" id="IPR036844">
    <property type="entry name" value="Hint_dom_sf"/>
</dbReference>
<dbReference type="Pfam" id="PF25023">
    <property type="entry name" value="TEN_YD-shell"/>
    <property type="match status" value="1"/>
</dbReference>
<evidence type="ECO:0000256" key="1">
    <source>
        <dbReference type="ARBA" id="ARBA00022737"/>
    </source>
</evidence>
<dbReference type="Proteomes" id="UP000838686">
    <property type="component" value="Unassembled WGS sequence"/>
</dbReference>
<evidence type="ECO:0000313" key="5">
    <source>
        <dbReference type="EMBL" id="CAH1217436.1"/>
    </source>
</evidence>
<keyword evidence="1" id="KW-0677">Repeat</keyword>
<dbReference type="PANTHER" id="PTHR32305">
    <property type="match status" value="1"/>
</dbReference>
<dbReference type="PROSITE" id="PS50818">
    <property type="entry name" value="INTEIN_C_TER"/>
    <property type="match status" value="1"/>
</dbReference>
<dbReference type="InterPro" id="IPR022385">
    <property type="entry name" value="Rhs_assc_core"/>
</dbReference>
<protein>
    <recommendedName>
        <fullName evidence="4">Hint domain-containing protein</fullName>
    </recommendedName>
</protein>
<evidence type="ECO:0000256" key="3">
    <source>
        <dbReference type="SAM" id="SignalP"/>
    </source>
</evidence>
<name>A0ABM9CMX8_9BACL</name>
<evidence type="ECO:0000256" key="2">
    <source>
        <dbReference type="SAM" id="MobiDB-lite"/>
    </source>
</evidence>
<keyword evidence="6" id="KW-1185">Reference proteome</keyword>
<reference evidence="5" key="1">
    <citation type="submission" date="2022-01" db="EMBL/GenBank/DDBJ databases">
        <authorList>
            <person name="Criscuolo A."/>
        </authorList>
    </citation>
    <scope>NUCLEOTIDE SEQUENCE</scope>
    <source>
        <strain evidence="5">CIP111893</strain>
    </source>
</reference>